<protein>
    <submittedName>
        <fullName evidence="2">Uncharacterized protein</fullName>
    </submittedName>
</protein>
<feature type="compositionally biased region" description="Low complexity" evidence="1">
    <location>
        <begin position="1"/>
        <end position="28"/>
    </location>
</feature>
<proteinExistence type="predicted"/>
<name>A0A1H5JHS4_9BRAD</name>
<dbReference type="Proteomes" id="UP000183208">
    <property type="component" value="Unassembled WGS sequence"/>
</dbReference>
<feature type="compositionally biased region" description="Pro residues" evidence="1">
    <location>
        <begin position="29"/>
        <end position="45"/>
    </location>
</feature>
<sequence length="277" mass="28852">MADEPVSQVAPAAPTAVSSPLSSQAPAPSASPAPAPAAASPPTPSSPDGTTSQQVDRPEGIPDSYWDPEAKALKVDPAALAKDLKERDELKTFKAAEDVRRGSLPQKADDYKLELPSDFKPPAGVDYKLDAANPALGQLKAVAHKHGLTQDAVTEILGLYAGNEVGTQAAIASARNAEIAKLGPTAPARVDAVTNWLAGIDSSADKGDAKALAGMLVTARHVEAFERIINKLTSQGTASFSQSHRVAPDDKSIPGFENMSFAQKRFAQDQAAARRTG</sequence>
<dbReference type="AlphaFoldDB" id="A0A1H5JHS4"/>
<evidence type="ECO:0000313" key="3">
    <source>
        <dbReference type="Proteomes" id="UP000183208"/>
    </source>
</evidence>
<organism evidence="2 3">
    <name type="scientific">Bradyrhizobium lablabi</name>
    <dbReference type="NCBI Taxonomy" id="722472"/>
    <lineage>
        <taxon>Bacteria</taxon>
        <taxon>Pseudomonadati</taxon>
        <taxon>Pseudomonadota</taxon>
        <taxon>Alphaproteobacteria</taxon>
        <taxon>Hyphomicrobiales</taxon>
        <taxon>Nitrobacteraceae</taxon>
        <taxon>Bradyrhizobium</taxon>
    </lineage>
</organism>
<reference evidence="2 3" key="1">
    <citation type="submission" date="2016-10" db="EMBL/GenBank/DDBJ databases">
        <authorList>
            <person name="de Groot N.N."/>
        </authorList>
    </citation>
    <scope>NUCLEOTIDE SEQUENCE [LARGE SCALE GENOMIC DNA]</scope>
    <source>
        <strain evidence="2 3">GAS522</strain>
    </source>
</reference>
<evidence type="ECO:0000313" key="2">
    <source>
        <dbReference type="EMBL" id="SEE52133.1"/>
    </source>
</evidence>
<gene>
    <name evidence="2" type="ORF">SAMN05444171_7837</name>
</gene>
<dbReference type="EMBL" id="FNTI01000001">
    <property type="protein sequence ID" value="SEE52133.1"/>
    <property type="molecule type" value="Genomic_DNA"/>
</dbReference>
<accession>A0A1H5JHS4</accession>
<feature type="region of interest" description="Disordered" evidence="1">
    <location>
        <begin position="1"/>
        <end position="72"/>
    </location>
</feature>
<evidence type="ECO:0000256" key="1">
    <source>
        <dbReference type="SAM" id="MobiDB-lite"/>
    </source>
</evidence>